<dbReference type="Gene3D" id="3.40.50.300">
    <property type="entry name" value="P-loop containing nucleotide triphosphate hydrolases"/>
    <property type="match status" value="1"/>
</dbReference>
<feature type="compositionally biased region" description="Basic and acidic residues" evidence="6">
    <location>
        <begin position="1126"/>
        <end position="1136"/>
    </location>
</feature>
<evidence type="ECO:0000256" key="7">
    <source>
        <dbReference type="SAM" id="Phobius"/>
    </source>
</evidence>
<evidence type="ECO:0000256" key="2">
    <source>
        <dbReference type="ARBA" id="ARBA00022517"/>
    </source>
</evidence>
<evidence type="ECO:0000256" key="1">
    <source>
        <dbReference type="ARBA" id="ARBA00004604"/>
    </source>
</evidence>
<dbReference type="CDD" id="cd12087">
    <property type="entry name" value="TM_EGFR-like"/>
    <property type="match status" value="1"/>
</dbReference>
<comment type="caution">
    <text evidence="9">The sequence shown here is derived from an EMBL/GenBank/DDBJ whole genome shotgun (WGS) entry which is preliminary data.</text>
</comment>
<reference evidence="9 10" key="1">
    <citation type="submission" date="2024-02" db="EMBL/GenBank/DDBJ databases">
        <title>De novo assembly and annotation of 12 fungi associated with fruit tree decline syndrome in Ontario, Canada.</title>
        <authorList>
            <person name="Sulman M."/>
            <person name="Ellouze W."/>
            <person name="Ilyukhin E."/>
        </authorList>
    </citation>
    <scope>NUCLEOTIDE SEQUENCE [LARGE SCALE GENOMIC DNA]</scope>
    <source>
        <strain evidence="9 10">M97-236</strain>
    </source>
</reference>
<keyword evidence="7" id="KW-0472">Membrane</keyword>
<dbReference type="Proteomes" id="UP001521222">
    <property type="component" value="Unassembled WGS sequence"/>
</dbReference>
<organism evidence="9 10">
    <name type="scientific">Nothophoma quercina</name>
    <dbReference type="NCBI Taxonomy" id="749835"/>
    <lineage>
        <taxon>Eukaryota</taxon>
        <taxon>Fungi</taxon>
        <taxon>Dikarya</taxon>
        <taxon>Ascomycota</taxon>
        <taxon>Pezizomycotina</taxon>
        <taxon>Dothideomycetes</taxon>
        <taxon>Pleosporomycetidae</taxon>
        <taxon>Pleosporales</taxon>
        <taxon>Pleosporineae</taxon>
        <taxon>Didymellaceae</taxon>
        <taxon>Nothophoma</taxon>
    </lineage>
</organism>
<keyword evidence="10" id="KW-1185">Reference proteome</keyword>
<evidence type="ECO:0000259" key="8">
    <source>
        <dbReference type="PROSITE" id="PS51710"/>
    </source>
</evidence>
<feature type="domain" description="OBG-type G" evidence="8">
    <location>
        <begin position="168"/>
        <end position="340"/>
    </location>
</feature>
<evidence type="ECO:0000256" key="6">
    <source>
        <dbReference type="SAM" id="MobiDB-lite"/>
    </source>
</evidence>
<proteinExistence type="predicted"/>
<protein>
    <submittedName>
        <fullName evidence="9">Nucleolar GTP-binding protein 1</fullName>
    </submittedName>
</protein>
<evidence type="ECO:0000256" key="5">
    <source>
        <dbReference type="ARBA" id="ARBA00023242"/>
    </source>
</evidence>
<dbReference type="SUPFAM" id="SSF52540">
    <property type="entry name" value="P-loop containing nucleoside triphosphate hydrolases"/>
    <property type="match status" value="1"/>
</dbReference>
<feature type="region of interest" description="Disordered" evidence="6">
    <location>
        <begin position="1000"/>
        <end position="1024"/>
    </location>
</feature>
<keyword evidence="5" id="KW-0539">Nucleus</keyword>
<keyword evidence="4" id="KW-0342">GTP-binding</keyword>
<dbReference type="InterPro" id="IPR041623">
    <property type="entry name" value="NOG1_N"/>
</dbReference>
<keyword evidence="3" id="KW-0547">Nucleotide-binding</keyword>
<keyword evidence="7" id="KW-1133">Transmembrane helix</keyword>
<evidence type="ECO:0000256" key="4">
    <source>
        <dbReference type="ARBA" id="ARBA00023134"/>
    </source>
</evidence>
<dbReference type="EMBL" id="JAKIXB020000008">
    <property type="protein sequence ID" value="KAL1605941.1"/>
    <property type="molecule type" value="Genomic_DNA"/>
</dbReference>
<feature type="transmembrane region" description="Helical" evidence="7">
    <location>
        <begin position="1028"/>
        <end position="1051"/>
    </location>
</feature>
<name>A0ABR3RND2_9PLEO</name>
<gene>
    <name evidence="9" type="primary">NOG1</name>
    <name evidence="9" type="ORF">SLS59_003063</name>
</gene>
<comment type="subcellular location">
    <subcellularLocation>
        <location evidence="1">Nucleus</location>
        <location evidence="1">Nucleolus</location>
    </subcellularLocation>
</comment>
<keyword evidence="7" id="KW-0812">Transmembrane</keyword>
<evidence type="ECO:0000313" key="9">
    <source>
        <dbReference type="EMBL" id="KAL1605941.1"/>
    </source>
</evidence>
<dbReference type="InterPro" id="IPR010674">
    <property type="entry name" value="NOG1_Rossman_fold_dom"/>
</dbReference>
<dbReference type="InterPro" id="IPR027417">
    <property type="entry name" value="P-loop_NTPase"/>
</dbReference>
<dbReference type="Pfam" id="PF08155">
    <property type="entry name" value="NOGCT"/>
    <property type="match status" value="1"/>
</dbReference>
<dbReference type="PRINTS" id="PR00326">
    <property type="entry name" value="GTP1OBG"/>
</dbReference>
<evidence type="ECO:0000256" key="3">
    <source>
        <dbReference type="ARBA" id="ARBA00022741"/>
    </source>
</evidence>
<feature type="region of interest" description="Disordered" evidence="6">
    <location>
        <begin position="580"/>
        <end position="601"/>
    </location>
</feature>
<evidence type="ECO:0000313" key="10">
    <source>
        <dbReference type="Proteomes" id="UP001521222"/>
    </source>
</evidence>
<dbReference type="Gene3D" id="3.50.4.10">
    <property type="entry name" value="Hepatocyte Growth Factor"/>
    <property type="match status" value="1"/>
</dbReference>
<accession>A0ABR3RND2</accession>
<sequence length="1136" mass="126108">MKTQWKDIPVVPTSQEFLDIVLSRTQRRLPTQIRAGFKISRIRAFYTRKVKYTSETFTERLTQTIDAFPRLQDIHPFHRDLLNTLYDADHFRIALGQLSTAKSLIETVARDYVRLLKYGQSLFQCKQLKKAALGRMATICKRLKDPLVYLEQVRQHLGRLPSIDPNTRTLVISGFPNVGKSSFLKNISRADVEVQPYAFTTKSLYVGHFDYKMLRFQAVDTPGILDHALEEMNTIEHQSICAIAHLRAHILYFMDLSEQCGYSVASQIQLFNNIKPLFANKLISVVINKIDLMRPDQLDPESQAALQGMLKSGEVEMLELSCNTMEGVMAVRNSVCDRLIAARNAEKLKAGTNSAGEPSGRLGELLRRIHVAQPLGGVTRETSIPEAALNKKKYDKDDPERVLLERDLEEQEGGAGVYNIDLRKKYLLENDEWKQDRMPEVFMGQNVYDFIDPDIEAKLQALEEEEEKLEAEGYYDSEEDLEDAEEADIRYKAELIREKRQLIRNEAKMRKSLKNRAVIPRTAKAVKLSKMESHLESLGHDTSKIAQRAEEARGRSRSRAAAADDAMDVDKPMNAIERAKMRGRSQSTNRRTDGVTNEDAATKAEKLAKLSQKKMNRMARQGEADRHQTGSLIKHLTAGKRGINMVNLSTQSLLALIWASAALATPLTAEPMRSHDLNAREDTVCPNAYTSKNGMNFTTYCNQNNPQNDVTINGEHDFDSGSMSDCMEHCSRYWGDGEGCFGVVWREDNKCWLRNSTTSTSGLEASTDGTHSALIAADTYAKIDTACPDTDLSVHTLDGVSGLAYTTQCNKIITNWNTCWSGYPKPCWDEQHIGGLFRGFYHTTTLEECVQICVDQSPLCKGVSWNPDYSIGFANCWPKTGWSDNDLIAPQVKWGVVHSVTISSFEPSVDTKCPSSSTYSTTNNNNFDIHCGQLNEGTNITSIHSQNITSCMDSCATTDQCVGVVFDSTLFNGFKNCYLQNTTSTISDKANVTFARLSGSSIPTSSSSSTPGNSDSGSSSSDSGGSKAWIAGPVIGGLAGLAVIAGAIFWWRRRQNAVPAGEKHEGVQYDAAPAYSPGLSPHGAPAVGMAQQTSYYDAHDGGYGRAEVDGDTIRNELPETTKYAHRTGEGEVHEAP</sequence>
<dbReference type="PANTHER" id="PTHR45759">
    <property type="entry name" value="NUCLEOLAR GTP-BINDING PROTEIN 1"/>
    <property type="match status" value="1"/>
</dbReference>
<dbReference type="InterPro" id="IPR031167">
    <property type="entry name" value="G_OBG"/>
</dbReference>
<dbReference type="CDD" id="cd01897">
    <property type="entry name" value="NOG"/>
    <property type="match status" value="1"/>
</dbReference>
<keyword evidence="2" id="KW-0690">Ribosome biogenesis</keyword>
<feature type="region of interest" description="Disordered" evidence="6">
    <location>
        <begin position="1115"/>
        <end position="1136"/>
    </location>
</feature>
<dbReference type="Pfam" id="PF06858">
    <property type="entry name" value="NOG1"/>
    <property type="match status" value="1"/>
</dbReference>
<dbReference type="Gene3D" id="1.20.120.1190">
    <property type="match status" value="1"/>
</dbReference>
<dbReference type="InterPro" id="IPR006073">
    <property type="entry name" value="GTP-bd"/>
</dbReference>
<dbReference type="Pfam" id="PF17835">
    <property type="entry name" value="NOG1_N"/>
    <property type="match status" value="1"/>
</dbReference>
<dbReference type="PROSITE" id="PS51710">
    <property type="entry name" value="G_OBG"/>
    <property type="match status" value="1"/>
</dbReference>
<dbReference type="InterPro" id="IPR012973">
    <property type="entry name" value="NOG_C"/>
</dbReference>